<dbReference type="RefSeq" id="WP_120349709.1">
    <property type="nucleotide sequence ID" value="NZ_NSDJ01000002.1"/>
</dbReference>
<feature type="domain" description="Bacterial Ig-like" evidence="3">
    <location>
        <begin position="2082"/>
        <end position="2160"/>
    </location>
</feature>
<protein>
    <submittedName>
        <fullName evidence="4">Uncharacterized protein</fullName>
    </submittedName>
</protein>
<feature type="domain" description="Bacterial Ig-like" evidence="3">
    <location>
        <begin position="1758"/>
        <end position="1852"/>
    </location>
</feature>
<dbReference type="NCBIfam" id="NF033510">
    <property type="entry name" value="Ca_tandemer"/>
    <property type="match status" value="20"/>
</dbReference>
<feature type="domain" description="Bacterial Ig" evidence="2">
    <location>
        <begin position="1045"/>
        <end position="1111"/>
    </location>
</feature>
<feature type="domain" description="Bacterial Ig-like" evidence="3">
    <location>
        <begin position="1966"/>
        <end position="2056"/>
    </location>
</feature>
<dbReference type="Gene3D" id="2.60.40.10">
    <property type="entry name" value="Immunoglobulins"/>
    <property type="match status" value="22"/>
</dbReference>
<feature type="domain" description="Bacterial Ig" evidence="2">
    <location>
        <begin position="271"/>
        <end position="342"/>
    </location>
</feature>
<feature type="domain" description="Bacterial Ig-like" evidence="3">
    <location>
        <begin position="950"/>
        <end position="1038"/>
    </location>
</feature>
<feature type="domain" description="Bacterial Ig-like" evidence="3">
    <location>
        <begin position="1144"/>
        <end position="1232"/>
    </location>
</feature>
<comment type="caution">
    <text evidence="4">The sequence shown here is derived from an EMBL/GenBank/DDBJ whole genome shotgun (WGS) entry which is preliminary data.</text>
</comment>
<feature type="domain" description="Bacterial Ig" evidence="2">
    <location>
        <begin position="3092"/>
        <end position="3157"/>
    </location>
</feature>
<dbReference type="Pfam" id="PF17936">
    <property type="entry name" value="Big_6"/>
    <property type="match status" value="8"/>
</dbReference>
<feature type="domain" description="Bacterial Ig-like" evidence="3">
    <location>
        <begin position="756"/>
        <end position="844"/>
    </location>
</feature>
<feature type="domain" description="Bacterial Ig-like" evidence="3">
    <location>
        <begin position="1338"/>
        <end position="1426"/>
    </location>
</feature>
<dbReference type="EMBL" id="NSDJ01000002">
    <property type="protein sequence ID" value="RKF66222.1"/>
    <property type="molecule type" value="Genomic_DNA"/>
</dbReference>
<organism evidence="4 5">
    <name type="scientific">Rahnella variigena</name>
    <dbReference type="NCBI Taxonomy" id="574964"/>
    <lineage>
        <taxon>Bacteria</taxon>
        <taxon>Pseudomonadati</taxon>
        <taxon>Pseudomonadota</taxon>
        <taxon>Gammaproteobacteria</taxon>
        <taxon>Enterobacterales</taxon>
        <taxon>Yersiniaceae</taxon>
        <taxon>Rahnella</taxon>
    </lineage>
</organism>
<dbReference type="InterPro" id="IPR044016">
    <property type="entry name" value="Big_13"/>
</dbReference>
<feature type="domain" description="Bacterial Ig-like" evidence="3">
    <location>
        <begin position="1532"/>
        <end position="1620"/>
    </location>
</feature>
<dbReference type="InterPro" id="IPR041498">
    <property type="entry name" value="Big_6"/>
</dbReference>
<evidence type="ECO:0000313" key="4">
    <source>
        <dbReference type="EMBL" id="RKF66222.1"/>
    </source>
</evidence>
<name>A0ABX9PMW3_9GAMM</name>
<feature type="domain" description="Bacterial Ig-like" evidence="3">
    <location>
        <begin position="1871"/>
        <end position="1954"/>
    </location>
</feature>
<feature type="domain" description="Bacterial Ig-like" evidence="3">
    <location>
        <begin position="562"/>
        <end position="650"/>
    </location>
</feature>
<feature type="domain" description="Bacterial Ig" evidence="2">
    <location>
        <begin position="657"/>
        <end position="723"/>
    </location>
</feature>
<evidence type="ECO:0000259" key="3">
    <source>
        <dbReference type="Pfam" id="PF19077"/>
    </source>
</evidence>
<proteinExistence type="predicted"/>
<evidence type="ECO:0000259" key="2">
    <source>
        <dbReference type="Pfam" id="PF17936"/>
    </source>
</evidence>
<dbReference type="Proteomes" id="UP000284853">
    <property type="component" value="Unassembled WGS sequence"/>
</dbReference>
<feature type="region of interest" description="Disordered" evidence="1">
    <location>
        <begin position="331"/>
        <end position="352"/>
    </location>
</feature>
<feature type="domain" description="Bacterial Ig-like" evidence="3">
    <location>
        <begin position="1648"/>
        <end position="1722"/>
    </location>
</feature>
<accession>A0ABX9PMW3</accession>
<keyword evidence="5" id="KW-1185">Reference proteome</keyword>
<sequence length="4149" mass="425256">MLKINMRSAKGITSSFTVETNTDQSTTIKVPNHGALNIELIDSATGHAPQMVMTKRVGNNLLLVIGQGDLDHPDVIFEDYYDNDNAHLVGLGENGQYYEYVPTSGDVAEYTPALTEGKSGELVLGGEGYTSADPILADDNHFGWLPFMLLGGAAAAGGIVAAVSSSGGSDHHSENKTVTVTLDPITDADQNGRPEFSGTSNTANSQVVILLPDGSQITTQTDSEGHWSVEAPSSQPNGTVTVTVTDSEGNSASLVEEYSDNVLPESAVINVNDNDQMAGKAEPGSTVIITDGETGETITVDVDENGDWSIQPNPVNEGDSDVSIVVVDPAGNVSPPTDASREDTTAPDNVTSGVVTDSITLTDDVGPVTGAIADGAVTDDARPTFAGQATADIDHVNIYDNGELAGTAAVDENGQWSWTPEQDLADGEHDLTVAAVDAAGNEGPQADGGWGFTVDTTTAVPEITVNTEDELAGNAEPGAVIVITDPTSDSETSVVADEDGHWSIQPNPLAPGDAAVVVEATDEAGNSSSIVIDGPADSTAPDNVTSGVVTDSITLTDDVGPVTGAIEDGAVTDDARPTFAGQATADIDHVNIYDNGELADTAAVDENGQWSWTPEQDLADGEHDLTVAAVDAAGNEGPQADGGWGFTVDTTTAVPEITVNTEDELAGNAEPGAVIVITDPTSDSETSVVADEDGHWSIQPNPLAPGDAAVVVEATDEAGNSSSIVIDGPADSTAPDNVTSGVVTDSITLTDDVGPVTGAIEDGAVTDDARPTFAGQATADIDHVNIYDNGELAGTAAVDENGQWSWTPEQDLADGEHDLTVAAVDAAGNEGPQADGGWGFTVDTTTAVPEITVNTEDELAGNAEPGAVIVITDPTSDSETSVVADEDGHWSIQPNPLAPGDAAVVVEATDEAGNSSSIVIDGPADSTAPDNVTSGVVTDSITLTDDVGPVTGAIEDGAVTDDARPTFAGQATADIDHVNIYDNGELADTAAVDENGQWSWTPEQDLADGEHDLTVAAVDAAGNEGPQADGGWGFTVDTTTAVPEITVNTEDELAGNAEPGAVIVITDPTSDSETSVVADEDGHWSIQPNPLAPGDAAVVVEATDEAGNSSSIVIDGPADSTAPDNVTSGVVTDSITLTDDVGPVTGAIEDGAVTDDARPTFAGQATADIDHVNIYDNGELAGTAAVDENGQWSWTPEQDLADGEHDLTVTAVDAAGNEGPQADGGWGFTVDTTTAVPEITVNTEDELAGNAEPGAVIVITDPTSDSETSVVADEDGHWSIQPNPLAPGDAAVVVEATDEAGNSSSIVIDGPADSTAPDNVTSGVVTDSITLTDDVGPVTGAIADGAVTDDARPTFAGQATADIDHVNIYDNGELAGTAAVDENGQWSWTPEQDLADGEHDLTVAAVDAAGNEGPQADGGWGFTVDTTTAVPEITVNTEDELAGNAEPGAVIVITDPTSDSETSVVADEDGHWSIQPNPLAPGDAAAVVEATDEAGNSSSIVIDGPADSTAPDNVTSGVVTDSITLTDDVGPVTGAIEDGAVTDDARPTFAGQATADIDHVNIYDNGELAGTAAVDENGQWSWTPEQDLADGEHDLTVAAVDAAGNEGPQADGGWGFTVDTTAPGDDAFGEESITLMDDVGPVQGVIADGSTTDDARPMYSGSISAEGKAAGVVSVNIYDNGVFISSAPVDAEGNWSWTAESALASGAHALTVAAVDAAGNEGPQVSGTTDEAWDFNVLTSAPAQPAIENVVDDYSQGEDADTGFLQKGQSTNDSTLTVNGTAGAGLTVIIWATDTAGNKVKAGEGVADDEGRWSITTTELGEDGNYNLTATAVNAAGVSSAETGMFNVVLDTTAPDAATAALMDDQGAVQGEVTDGGVTDDRSPVLNGMAEAGAIVAVYLDDSETPAGSTVAVDDGSWTLPLGTLADGEHHYQIKVIDAAGNETRGDTVSFTLDSSNVELTIDLANDDAGSITGVVLNNGLTDDNTPELQGTALPGAVVTIRNAAGDILGESTADANGTWLFAVPLLSDGEHSFTAQVTNAAGNSSEATFTLTVDTTPPEPVIIQSLEDDVGTIQFTSPVAGNVTDDPAPTFTGTTEVGSLVTLYDNGILLATLTADAQGNWSYTPTTNLLEGTHSITATATDAAGNVSELSNSWNFILDITAANVGISGNSEESLGGVTEPGVVVVVVDKNGTEYRTVADQQGNWIIAPNPVAAGESGEIYTIDPAGNQGTPVAFQGSALASYNLLNESAQVNTTTTGDQLNPATTRLADGRIVVVWQGDGNSGTEVYMQLFEADGVHKIGTEQQVNQRTANNQDSAQVIALTDGGFLIVYESNNNGLDNNGDGVMARRYGSDGQAVTDEFQVNTTYSGAQNRPGAMATDDGGYIISWESQGTSIVQRTYDADNTSAAGEVVVATGSSMGASGGPEMAAFTDAAHSGMYITVWNAGSGPGDTSGTGIVGQIFAADGTPLGSNVQINTTTDSSQNYPDVITLSDGSVVVYWDSSDSGANGSDIRAVHYRVDAETGALTLVGSGDFIVNTYTSGKQYKPVGVALEDGGYLLIWGSEGGDGDGSAIYAQRFDANDNRVGREFLVNTTTSGNQGSGGDSVDATHIFDAVLTEDGSVYVTWQSDNVDGAGTGIEGIVIDADAAFYSEYTINTTTAGNQTVSSVASLPDGGAIVVWQSANGDGSGTGIKGQLLDAKGQPVGAEFTVNTTTAGDQLTPQVTVLTDGSFQVVWSTGSGATIKGQGFGYSYDSEGNVNGVAADGAEYSVNTGTTATKQTEPAITALEDGGYLVVWQANVSGNWVIYSRQYDASGVPVTGETVLITTTLSVNGVLGVGADWQPLPSVAVLENGQVAITYTVKGTGYDVGVSIYDPSSHAVLTSFVANQTLTSDQASPAVSALDNGNYVVTWDSKDTSGPDQNGLSVWGRIYAADGTAVTDEFIINTATAGDQHLARVVSRPDGSFVAVFLSATDTLPGAGTNGIYAQYFDAAGNKVGQQMQIHQLTYGAQVEIDATFLEGGQLYVTWTDQGVGDGDGSAIKGRVVDLVETLGLEQLTPNNDDPTSIDYQPATTPISNDTDVLPPNVGISTNTKETLGGQTEAGATVTVTDADGKIYSTVADADGVWKIEPNPLSVGENGTITATDAAGNESQPVLISGAALSSYDLLNESAQVNTTTTGDQLNPATTRLADGRIVVVWQGAGTSGTEVYMQLFEADGVHKIGTEQQVNQRTANNQDSAQVIALTDGGFLIVYESNNNGLDNNGDGVMARRYGSDGQAVSDEFQVNTTYSGAQNRPGAMATDDGGYIISWENQGTSIVQRTYDADNEPTTGEVVVATGSSMGASGGPEMAAFTDAAHSGMYITVWNAGSGPGDTSGTGIVGQIFAADGTPLGSNVQINTTTDSSQNYPDVITLSDGSVVVYWDSGDSGANGSDIRAVHYRVDAETGALTLVGSGDFIVNTYTTGKQYKPVGVTLEDGGYLLIWGSEGGDGDGSAIYAQRFDANDNRVGREFLVNTTTSGNQGTGGDSIDATHIFDAVLTEDGSVYVTWQSDNVDGAGTGIEGIVINVDAAFYSEYTVNTTTAGNQTVSSVVGLPDGGAIVVWQSANGDGSGTGIKGQLLDAKGQPVGAEFTVNTTTAGDQLTPQVAVLADGSFQVVWSTDSGGHIKGQGYTYSYDSSGNVSGVVADGAEYNVDSGTAASKMRVPAITGLDDGGYLVVWEASLNGSWVVYGRQYDASGTPVTAETVLVNTGLNPNAIIGEWEPLPSVAVLENGQVAITYTVKGTGYDVGVSVYDPSSHVVLTSFVANQTLTSDQASPAVSALDNGNYVVTWDSKDNTGPDQNGQSVWGRIYAADGTALTGEFLINTTTASDQSMARVVSQTDGSFVVVFLSDTDTAPGAATSGIYAQYFDAAGNKVGQQMQIHQLTYGAQVEVDATFLEGGQLYVTWTDQGVGDGDGSAIKGRLVDLNETLGLTTETGATHIEYQPAQYDLNGTADSDVLDARGANSVDAKEGDDTIVVNSTNFTSIKGGEGHDTLVWDSNNDLELGSVSNKVSGIETIHMGNNTAQTLFINVNDVLELTKENGDEANTLRITGDVGDSNSNNASDTVSINKSEWTTTTSQTENGVNYDVYTSNDDATVKLLIQHGLNVI</sequence>
<feature type="domain" description="Bacterial Ig" evidence="2">
    <location>
        <begin position="1239"/>
        <end position="1305"/>
    </location>
</feature>
<feature type="domain" description="Bacterial Ig-like" evidence="3">
    <location>
        <begin position="368"/>
        <end position="456"/>
    </location>
</feature>
<evidence type="ECO:0000313" key="5">
    <source>
        <dbReference type="Proteomes" id="UP000284853"/>
    </source>
</evidence>
<feature type="domain" description="Bacterial Ig" evidence="2">
    <location>
        <begin position="851"/>
        <end position="917"/>
    </location>
</feature>
<evidence type="ECO:0000256" key="1">
    <source>
        <dbReference type="SAM" id="MobiDB-lite"/>
    </source>
</evidence>
<gene>
    <name evidence="4" type="ORF">CKQ54_22725</name>
</gene>
<feature type="domain" description="Bacterial Ig" evidence="2">
    <location>
        <begin position="463"/>
        <end position="529"/>
    </location>
</feature>
<dbReference type="InterPro" id="IPR013783">
    <property type="entry name" value="Ig-like_fold"/>
</dbReference>
<reference evidence="4 5" key="1">
    <citation type="submission" date="2017-08" db="EMBL/GenBank/DDBJ databases">
        <title>Comparative genomics of bacteria isolated from necrotic lesions of AOD affected trees.</title>
        <authorList>
            <person name="Doonan J."/>
            <person name="Denman S."/>
            <person name="Mcdonald J.E."/>
        </authorList>
    </citation>
    <scope>NUCLEOTIDE SEQUENCE [LARGE SCALE GENOMIC DNA]</scope>
    <source>
        <strain evidence="4 5">CIP 105588</strain>
    </source>
</reference>
<dbReference type="Pfam" id="PF19077">
    <property type="entry name" value="Big_13"/>
    <property type="match status" value="12"/>
</dbReference>
<dbReference type="GeneID" id="302711622"/>
<feature type="domain" description="Bacterial Ig" evidence="2">
    <location>
        <begin position="1433"/>
        <end position="1499"/>
    </location>
</feature>